<accession>A0A7W6P961</accession>
<organism evidence="1 2">
    <name type="scientific">Martelella radicis</name>
    <dbReference type="NCBI Taxonomy" id="1397476"/>
    <lineage>
        <taxon>Bacteria</taxon>
        <taxon>Pseudomonadati</taxon>
        <taxon>Pseudomonadota</taxon>
        <taxon>Alphaproteobacteria</taxon>
        <taxon>Hyphomicrobiales</taxon>
        <taxon>Aurantimonadaceae</taxon>
        <taxon>Martelella</taxon>
    </lineage>
</organism>
<evidence type="ECO:0000313" key="2">
    <source>
        <dbReference type="Proteomes" id="UP000530571"/>
    </source>
</evidence>
<gene>
    <name evidence="1" type="ORF">GGR30_000099</name>
</gene>
<dbReference type="Proteomes" id="UP000530571">
    <property type="component" value="Unassembled WGS sequence"/>
</dbReference>
<evidence type="ECO:0000313" key="1">
    <source>
        <dbReference type="EMBL" id="MBB4120204.1"/>
    </source>
</evidence>
<protein>
    <submittedName>
        <fullName evidence="1">Uncharacterized protein</fullName>
    </submittedName>
</protein>
<comment type="caution">
    <text evidence="1">The sequence shown here is derived from an EMBL/GenBank/DDBJ whole genome shotgun (WGS) entry which is preliminary data.</text>
</comment>
<dbReference type="AlphaFoldDB" id="A0A7W6P961"/>
<proteinExistence type="predicted"/>
<dbReference type="RefSeq" id="WP_183481074.1">
    <property type="nucleotide sequence ID" value="NZ_JACIDZ010000001.1"/>
</dbReference>
<keyword evidence="2" id="KW-1185">Reference proteome</keyword>
<dbReference type="EMBL" id="JACIDZ010000001">
    <property type="protein sequence ID" value="MBB4120204.1"/>
    <property type="molecule type" value="Genomic_DNA"/>
</dbReference>
<sequence>MQKAIDLAREGDCPAAWRVVWPMAKAGDRDAFTLLAEGLAGFDMNPSGQPAEGLEWHRTYRFLVMRGYNPQSNLLGSDFLAILNSTLVEQPAGEQVADCLKDRSGIRECVALAEQFGFVPAHADFVVEVNAHRNDPNEPRCEAGGIVEEIEQ</sequence>
<name>A0A7W6P961_9HYPH</name>
<reference evidence="1 2" key="1">
    <citation type="submission" date="2020-08" db="EMBL/GenBank/DDBJ databases">
        <title>Genomic Encyclopedia of Type Strains, Phase IV (KMG-IV): sequencing the most valuable type-strain genomes for metagenomic binning, comparative biology and taxonomic classification.</title>
        <authorList>
            <person name="Goeker M."/>
        </authorList>
    </citation>
    <scope>NUCLEOTIDE SEQUENCE [LARGE SCALE GENOMIC DNA]</scope>
    <source>
        <strain evidence="1 2">DSM 28101</strain>
    </source>
</reference>